<name>A0ABN2IV52_9ACTN</name>
<evidence type="ECO:0000313" key="2">
    <source>
        <dbReference type="Proteomes" id="UP001500618"/>
    </source>
</evidence>
<keyword evidence="2" id="KW-1185">Reference proteome</keyword>
<sequence length="65" mass="7242">MADLRVGGRLALFDAVGLELLLDFVYVIATEDMDEDKRAEFDDDLFRVSGADARRQFAAQFGEVA</sequence>
<evidence type="ECO:0000313" key="1">
    <source>
        <dbReference type="EMBL" id="GAA1712438.1"/>
    </source>
</evidence>
<dbReference type="EMBL" id="BAAANY010000038">
    <property type="protein sequence ID" value="GAA1712438.1"/>
    <property type="molecule type" value="Genomic_DNA"/>
</dbReference>
<protein>
    <submittedName>
        <fullName evidence="1">Uncharacterized protein</fullName>
    </submittedName>
</protein>
<comment type="caution">
    <text evidence="1">The sequence shown here is derived from an EMBL/GenBank/DDBJ whole genome shotgun (WGS) entry which is preliminary data.</text>
</comment>
<proteinExistence type="predicted"/>
<dbReference type="Proteomes" id="UP001500618">
    <property type="component" value="Unassembled WGS sequence"/>
</dbReference>
<accession>A0ABN2IV52</accession>
<organism evidence="1 2">
    <name type="scientific">Fodinicola feengrottensis</name>
    <dbReference type="NCBI Taxonomy" id="435914"/>
    <lineage>
        <taxon>Bacteria</taxon>
        <taxon>Bacillati</taxon>
        <taxon>Actinomycetota</taxon>
        <taxon>Actinomycetes</taxon>
        <taxon>Mycobacteriales</taxon>
        <taxon>Fodinicola</taxon>
    </lineage>
</organism>
<reference evidence="1 2" key="1">
    <citation type="journal article" date="2019" name="Int. J. Syst. Evol. Microbiol.">
        <title>The Global Catalogue of Microorganisms (GCM) 10K type strain sequencing project: providing services to taxonomists for standard genome sequencing and annotation.</title>
        <authorList>
            <consortium name="The Broad Institute Genomics Platform"/>
            <consortium name="The Broad Institute Genome Sequencing Center for Infectious Disease"/>
            <person name="Wu L."/>
            <person name="Ma J."/>
        </authorList>
    </citation>
    <scope>NUCLEOTIDE SEQUENCE [LARGE SCALE GENOMIC DNA]</scope>
    <source>
        <strain evidence="1 2">JCM 14718</strain>
    </source>
</reference>
<dbReference type="RefSeq" id="WP_344314586.1">
    <property type="nucleotide sequence ID" value="NZ_BAAANY010000038.1"/>
</dbReference>
<gene>
    <name evidence="1" type="ORF">GCM10009765_71910</name>
</gene>